<organism evidence="8 9">
    <name type="scientific">Klebsiella michiganensis</name>
    <dbReference type="NCBI Taxonomy" id="1134687"/>
    <lineage>
        <taxon>Bacteria</taxon>
        <taxon>Pseudomonadati</taxon>
        <taxon>Pseudomonadota</taxon>
        <taxon>Gammaproteobacteria</taxon>
        <taxon>Enterobacterales</taxon>
        <taxon>Enterobacteriaceae</taxon>
        <taxon>Klebsiella/Raoultella group</taxon>
        <taxon>Klebsiella</taxon>
    </lineage>
</organism>
<feature type="transmembrane region" description="Helical" evidence="7">
    <location>
        <begin position="27"/>
        <end position="44"/>
    </location>
</feature>
<dbReference type="Pfam" id="PF13440">
    <property type="entry name" value="Polysacc_synt_3"/>
    <property type="match status" value="1"/>
</dbReference>
<evidence type="ECO:0000256" key="2">
    <source>
        <dbReference type="ARBA" id="ARBA00007430"/>
    </source>
</evidence>
<dbReference type="PANTHER" id="PTHR30250:SF10">
    <property type="entry name" value="LIPOPOLYSACCHARIDE BIOSYNTHESIS PROTEIN WZXC"/>
    <property type="match status" value="1"/>
</dbReference>
<feature type="transmembrane region" description="Helical" evidence="7">
    <location>
        <begin position="296"/>
        <end position="316"/>
    </location>
</feature>
<accession>A0A2J4PI02</accession>
<feature type="non-terminal residue" evidence="8">
    <location>
        <position position="338"/>
    </location>
</feature>
<keyword evidence="6 7" id="KW-0472">Membrane</keyword>
<name>A0A2J4PI02_9ENTR</name>
<reference evidence="8 9" key="2">
    <citation type="submission" date="2018-01" db="EMBL/GenBank/DDBJ databases">
        <title>Genomic study of Klebsiella pneumoniae.</title>
        <authorList>
            <person name="Yang Y."/>
            <person name="Bicalho R."/>
        </authorList>
    </citation>
    <scope>NUCLEOTIDE SEQUENCE [LARGE SCALE GENOMIC DNA]</scope>
    <source>
        <strain evidence="8 9">A11</strain>
    </source>
</reference>
<dbReference type="PANTHER" id="PTHR30250">
    <property type="entry name" value="PST FAMILY PREDICTED COLANIC ACID TRANSPORTER"/>
    <property type="match status" value="1"/>
</dbReference>
<dbReference type="Proteomes" id="UP000234505">
    <property type="component" value="Unassembled WGS sequence"/>
</dbReference>
<comment type="similarity">
    <text evidence="2">Belongs to the polysaccharide synthase family.</text>
</comment>
<reference evidence="8 9" key="1">
    <citation type="submission" date="2017-11" db="EMBL/GenBank/DDBJ databases">
        <authorList>
            <person name="Han C.G."/>
        </authorList>
    </citation>
    <scope>NUCLEOTIDE SEQUENCE [LARGE SCALE GENOMIC DNA]</scope>
    <source>
        <strain evidence="8 9">A11</strain>
    </source>
</reference>
<evidence type="ECO:0000256" key="6">
    <source>
        <dbReference type="ARBA" id="ARBA00023136"/>
    </source>
</evidence>
<evidence type="ECO:0000256" key="5">
    <source>
        <dbReference type="ARBA" id="ARBA00022989"/>
    </source>
</evidence>
<comment type="caution">
    <text evidence="8">The sequence shown here is derived from an EMBL/GenBank/DDBJ whole genome shotgun (WGS) entry which is preliminary data.</text>
</comment>
<dbReference type="InterPro" id="IPR050833">
    <property type="entry name" value="Poly_Biosynth_Transport"/>
</dbReference>
<comment type="subcellular location">
    <subcellularLocation>
        <location evidence="1">Cell membrane</location>
        <topology evidence="1">Multi-pass membrane protein</topology>
    </subcellularLocation>
</comment>
<evidence type="ECO:0000256" key="7">
    <source>
        <dbReference type="SAM" id="Phobius"/>
    </source>
</evidence>
<evidence type="ECO:0000313" key="9">
    <source>
        <dbReference type="Proteomes" id="UP000234505"/>
    </source>
</evidence>
<feature type="transmembrane region" description="Helical" evidence="7">
    <location>
        <begin position="170"/>
        <end position="191"/>
    </location>
</feature>
<feature type="transmembrane region" description="Helical" evidence="7">
    <location>
        <begin position="264"/>
        <end position="284"/>
    </location>
</feature>
<keyword evidence="4 7" id="KW-0812">Transmembrane</keyword>
<dbReference type="GO" id="GO:0005886">
    <property type="term" value="C:plasma membrane"/>
    <property type="evidence" value="ECO:0007669"/>
    <property type="project" value="UniProtKB-SubCell"/>
</dbReference>
<evidence type="ECO:0000256" key="1">
    <source>
        <dbReference type="ARBA" id="ARBA00004651"/>
    </source>
</evidence>
<evidence type="ECO:0000256" key="3">
    <source>
        <dbReference type="ARBA" id="ARBA00022475"/>
    </source>
</evidence>
<feature type="non-terminal residue" evidence="8">
    <location>
        <position position="1"/>
    </location>
</feature>
<keyword evidence="5 7" id="KW-1133">Transmembrane helix</keyword>
<gene>
    <name evidence="8" type="ORF">CWN50_33080</name>
</gene>
<proteinExistence type="inferred from homology"/>
<feature type="transmembrane region" description="Helical" evidence="7">
    <location>
        <begin position="234"/>
        <end position="252"/>
    </location>
</feature>
<feature type="transmembrane region" description="Helical" evidence="7">
    <location>
        <begin position="197"/>
        <end position="214"/>
    </location>
</feature>
<keyword evidence="3" id="KW-1003">Cell membrane</keyword>
<evidence type="ECO:0000313" key="8">
    <source>
        <dbReference type="EMBL" id="PLL18383.1"/>
    </source>
</evidence>
<dbReference type="EMBL" id="PIDS01001903">
    <property type="protein sequence ID" value="PLL18383.1"/>
    <property type="molecule type" value="Genomic_DNA"/>
</dbReference>
<dbReference type="AlphaFoldDB" id="A0A2J4PI02"/>
<sequence length="338" mass="37501">VFTLLSSLPTALLLRDLKMSAFTKRTLLSRVIFFLVTVPLALSGHGVWSVVYGNFAQSLTSMVLLFIATRKDLPKRLTFNPLIFKELFSFGVYVMAENILWSVLSRVFSLLIATFHGTYALGLYNMATRITDALLNVLNTVVSRMALPLFSQVQDDLSKLKNIFSRTTKIFNTISMPAFVGMAITCTEWVPVILGDGWVNAVPVIQVIAIMYAVMYSRMFVGIAMKAVGESKRFMLLSALSATLSVITVLLTKNYSLTETMVSWSTVRVVITIPVGIFLMNKILGINGYQQLKPVFIPLLSTLLMAGTIFVLKVFFVSEFQNVILRLIMVGLLGGGVY</sequence>
<protein>
    <submittedName>
        <fullName evidence="8">Polysaccharide biosynthesis protein</fullName>
    </submittedName>
</protein>
<feature type="transmembrane region" description="Helical" evidence="7">
    <location>
        <begin position="90"/>
        <end position="113"/>
    </location>
</feature>
<evidence type="ECO:0000256" key="4">
    <source>
        <dbReference type="ARBA" id="ARBA00022692"/>
    </source>
</evidence>